<dbReference type="GO" id="GO:0008270">
    <property type="term" value="F:zinc ion binding"/>
    <property type="evidence" value="ECO:0007669"/>
    <property type="project" value="UniProtKB-KW"/>
</dbReference>
<evidence type="ECO:0000313" key="6">
    <source>
        <dbReference type="EMBL" id="CAA2965786.1"/>
    </source>
</evidence>
<gene>
    <name evidence="6" type="ORF">OLEA9_A036585</name>
</gene>
<proteinExistence type="predicted"/>
<dbReference type="SMART" id="SM00614">
    <property type="entry name" value="ZnF_BED"/>
    <property type="match status" value="1"/>
</dbReference>
<sequence length="107" mass="12449">MDHVDLSEEENYLEPNVAVDSVEVDQYPDSTKGKKGGKRSDVWDHFKLHDEKAECIYCGQLYKYGNKNAGTSTLRNHIECLCKKYSYRVPEKKQKTMSYYTKSKNDV</sequence>
<dbReference type="PROSITE" id="PS50808">
    <property type="entry name" value="ZF_BED"/>
    <property type="match status" value="1"/>
</dbReference>
<evidence type="ECO:0000256" key="4">
    <source>
        <dbReference type="PROSITE-ProRule" id="PRU00027"/>
    </source>
</evidence>
<dbReference type="InterPro" id="IPR003656">
    <property type="entry name" value="Znf_BED"/>
</dbReference>
<comment type="caution">
    <text evidence="6">The sequence shown here is derived from an EMBL/GenBank/DDBJ whole genome shotgun (WGS) entry which is preliminary data.</text>
</comment>
<name>A0A8S0QJJ4_OLEEU</name>
<dbReference type="PANTHER" id="PTHR34396">
    <property type="entry name" value="OS03G0264950 PROTEIN-RELATED"/>
    <property type="match status" value="1"/>
</dbReference>
<dbReference type="OrthoDB" id="1873329at2759"/>
<dbReference type="AlphaFoldDB" id="A0A8S0QJJ4"/>
<evidence type="ECO:0000256" key="1">
    <source>
        <dbReference type="ARBA" id="ARBA00022723"/>
    </source>
</evidence>
<dbReference type="GO" id="GO:0005634">
    <property type="term" value="C:nucleus"/>
    <property type="evidence" value="ECO:0007669"/>
    <property type="project" value="TreeGrafter"/>
</dbReference>
<reference evidence="6 7" key="1">
    <citation type="submission" date="2019-12" db="EMBL/GenBank/DDBJ databases">
        <authorList>
            <person name="Alioto T."/>
            <person name="Alioto T."/>
            <person name="Gomez Garrido J."/>
        </authorList>
    </citation>
    <scope>NUCLEOTIDE SEQUENCE [LARGE SCALE GENOMIC DNA]</scope>
</reference>
<evidence type="ECO:0000256" key="3">
    <source>
        <dbReference type="ARBA" id="ARBA00022833"/>
    </source>
</evidence>
<protein>
    <submittedName>
        <fullName evidence="6">Zinc finger BED domain-containing RICESLEEPER 2-like</fullName>
    </submittedName>
</protein>
<dbReference type="SUPFAM" id="SSF57667">
    <property type="entry name" value="beta-beta-alpha zinc fingers"/>
    <property type="match status" value="1"/>
</dbReference>
<dbReference type="GO" id="GO:0006357">
    <property type="term" value="P:regulation of transcription by RNA polymerase II"/>
    <property type="evidence" value="ECO:0007669"/>
    <property type="project" value="TreeGrafter"/>
</dbReference>
<dbReference type="GO" id="GO:1990837">
    <property type="term" value="F:sequence-specific double-stranded DNA binding"/>
    <property type="evidence" value="ECO:0007669"/>
    <property type="project" value="TreeGrafter"/>
</dbReference>
<keyword evidence="2 4" id="KW-0863">Zinc-finger</keyword>
<dbReference type="InterPro" id="IPR036236">
    <property type="entry name" value="Znf_C2H2_sf"/>
</dbReference>
<organism evidence="6 7">
    <name type="scientific">Olea europaea subsp. europaea</name>
    <dbReference type="NCBI Taxonomy" id="158383"/>
    <lineage>
        <taxon>Eukaryota</taxon>
        <taxon>Viridiplantae</taxon>
        <taxon>Streptophyta</taxon>
        <taxon>Embryophyta</taxon>
        <taxon>Tracheophyta</taxon>
        <taxon>Spermatophyta</taxon>
        <taxon>Magnoliopsida</taxon>
        <taxon>eudicotyledons</taxon>
        <taxon>Gunneridae</taxon>
        <taxon>Pentapetalae</taxon>
        <taxon>asterids</taxon>
        <taxon>lamiids</taxon>
        <taxon>Lamiales</taxon>
        <taxon>Oleaceae</taxon>
        <taxon>Oleeae</taxon>
        <taxon>Olea</taxon>
    </lineage>
</organism>
<evidence type="ECO:0000256" key="2">
    <source>
        <dbReference type="ARBA" id="ARBA00022771"/>
    </source>
</evidence>
<dbReference type="InterPro" id="IPR053031">
    <property type="entry name" value="Cuticle_assoc_protein"/>
</dbReference>
<dbReference type="PANTHER" id="PTHR34396:SF25">
    <property type="entry name" value="BOUNDARY ELEMENT ASSOCIATED FACTOR"/>
    <property type="match status" value="1"/>
</dbReference>
<dbReference type="Pfam" id="PF02892">
    <property type="entry name" value="zf-BED"/>
    <property type="match status" value="1"/>
</dbReference>
<evidence type="ECO:0000259" key="5">
    <source>
        <dbReference type="PROSITE" id="PS50808"/>
    </source>
</evidence>
<keyword evidence="7" id="KW-1185">Reference proteome</keyword>
<keyword evidence="1" id="KW-0479">Metal-binding</keyword>
<accession>A0A8S0QJJ4</accession>
<keyword evidence="3" id="KW-0862">Zinc</keyword>
<dbReference type="Gramene" id="OE9A036585T1">
    <property type="protein sequence ID" value="OE9A036585C1"/>
    <property type="gene ID" value="OE9A036585"/>
</dbReference>
<evidence type="ECO:0000313" key="7">
    <source>
        <dbReference type="Proteomes" id="UP000594638"/>
    </source>
</evidence>
<dbReference type="Proteomes" id="UP000594638">
    <property type="component" value="Unassembled WGS sequence"/>
</dbReference>
<dbReference type="EMBL" id="CACTIH010001849">
    <property type="protein sequence ID" value="CAA2965786.1"/>
    <property type="molecule type" value="Genomic_DNA"/>
</dbReference>
<feature type="domain" description="BED-type" evidence="5">
    <location>
        <begin position="37"/>
        <end position="89"/>
    </location>
</feature>